<sequence>MTTSVNPTKLHQELLAAGLPVVSVASDGRVDYSRDLTTTEQITAAAVIAAHNTSQSTEEARIAAYFDSGISLQDLVFALWYKIMQGDATNADAIQASMDSINTTIH</sequence>
<dbReference type="Proteomes" id="UP000256388">
    <property type="component" value="Unassembled WGS sequence"/>
</dbReference>
<dbReference type="RefSeq" id="WP_116225381.1">
    <property type="nucleotide sequence ID" value="NZ_AP018437.1"/>
</dbReference>
<keyword evidence="2" id="KW-1185">Reference proteome</keyword>
<gene>
    <name evidence="1" type="ORF">DFR64_2110</name>
</gene>
<accession>A0A347ZPA3</accession>
<comment type="caution">
    <text evidence="1">The sequence shown here is derived from an EMBL/GenBank/DDBJ whole genome shotgun (WGS) entry which is preliminary data.</text>
</comment>
<organism evidence="1 2">
    <name type="scientific">Pelolinea submarina</name>
    <dbReference type="NCBI Taxonomy" id="913107"/>
    <lineage>
        <taxon>Bacteria</taxon>
        <taxon>Bacillati</taxon>
        <taxon>Chloroflexota</taxon>
        <taxon>Anaerolineae</taxon>
        <taxon>Anaerolineales</taxon>
        <taxon>Anaerolineaceae</taxon>
        <taxon>Pelolinea</taxon>
    </lineage>
</organism>
<evidence type="ECO:0000313" key="1">
    <source>
        <dbReference type="EMBL" id="REG08735.1"/>
    </source>
</evidence>
<reference evidence="1 2" key="1">
    <citation type="submission" date="2018-08" db="EMBL/GenBank/DDBJ databases">
        <title>Genomic Encyclopedia of Type Strains, Phase IV (KMG-IV): sequencing the most valuable type-strain genomes for metagenomic binning, comparative biology and taxonomic classification.</title>
        <authorList>
            <person name="Goeker M."/>
        </authorList>
    </citation>
    <scope>NUCLEOTIDE SEQUENCE [LARGE SCALE GENOMIC DNA]</scope>
    <source>
        <strain evidence="1 2">DSM 23923</strain>
    </source>
</reference>
<name>A0A347ZPA3_9CHLR</name>
<dbReference type="AlphaFoldDB" id="A0A347ZPA3"/>
<proteinExistence type="predicted"/>
<dbReference type="EMBL" id="QUMS01000002">
    <property type="protein sequence ID" value="REG08735.1"/>
    <property type="molecule type" value="Genomic_DNA"/>
</dbReference>
<protein>
    <submittedName>
        <fullName evidence="1">Uncharacterized protein</fullName>
    </submittedName>
</protein>
<evidence type="ECO:0000313" key="2">
    <source>
        <dbReference type="Proteomes" id="UP000256388"/>
    </source>
</evidence>